<dbReference type="InterPro" id="IPR040453">
    <property type="entry name" value="Mnd1_HTH"/>
</dbReference>
<proteinExistence type="predicted"/>
<organism evidence="3 4">
    <name type="scientific">Leishmania tarentolae</name>
    <name type="common">Sauroleishmania tarentolae</name>
    <dbReference type="NCBI Taxonomy" id="5689"/>
    <lineage>
        <taxon>Eukaryota</taxon>
        <taxon>Discoba</taxon>
        <taxon>Euglenozoa</taxon>
        <taxon>Kinetoplastea</taxon>
        <taxon>Metakinetoplastina</taxon>
        <taxon>Trypanosomatida</taxon>
        <taxon>Trypanosomatidae</taxon>
        <taxon>Leishmaniinae</taxon>
        <taxon>Leishmania</taxon>
        <taxon>lizard Leishmania</taxon>
    </lineage>
</organism>
<dbReference type="EMBL" id="BLBS01000031">
    <property type="protein sequence ID" value="GET88939.1"/>
    <property type="molecule type" value="Genomic_DNA"/>
</dbReference>
<feature type="region of interest" description="Disordered" evidence="1">
    <location>
        <begin position="90"/>
        <end position="109"/>
    </location>
</feature>
<dbReference type="AlphaFoldDB" id="A0A640KNC4"/>
<keyword evidence="4" id="KW-1185">Reference proteome</keyword>
<dbReference type="OrthoDB" id="273345at2759"/>
<protein>
    <recommendedName>
        <fullName evidence="2">Mnd1 HTH domain-containing protein</fullName>
    </recommendedName>
</protein>
<gene>
    <name evidence="3" type="ORF">LtaPh_2411000</name>
</gene>
<accession>A0A640KNC4</accession>
<reference evidence="3" key="1">
    <citation type="submission" date="2019-11" db="EMBL/GenBank/DDBJ databases">
        <title>Leishmania tarentolae CDS.</title>
        <authorList>
            <person name="Goto Y."/>
            <person name="Yamagishi J."/>
        </authorList>
    </citation>
    <scope>NUCLEOTIDE SEQUENCE [LARGE SCALE GENOMIC DNA]</scope>
    <source>
        <strain evidence="3">Parrot Tar II</strain>
    </source>
</reference>
<dbReference type="VEuPathDB" id="TriTrypDB:LtaPh_2411000"/>
<feature type="compositionally biased region" description="Polar residues" evidence="1">
    <location>
        <begin position="90"/>
        <end position="99"/>
    </location>
</feature>
<evidence type="ECO:0000256" key="1">
    <source>
        <dbReference type="SAM" id="MobiDB-lite"/>
    </source>
</evidence>
<feature type="region of interest" description="Disordered" evidence="1">
    <location>
        <begin position="322"/>
        <end position="352"/>
    </location>
</feature>
<evidence type="ECO:0000313" key="4">
    <source>
        <dbReference type="Proteomes" id="UP000419144"/>
    </source>
</evidence>
<feature type="region of interest" description="Disordered" evidence="1">
    <location>
        <begin position="293"/>
        <end position="312"/>
    </location>
</feature>
<name>A0A640KNC4_LEITA</name>
<feature type="region of interest" description="Disordered" evidence="1">
    <location>
        <begin position="378"/>
        <end position="427"/>
    </location>
</feature>
<feature type="domain" description="Mnd1 HTH" evidence="2">
    <location>
        <begin position="26"/>
        <end position="84"/>
    </location>
</feature>
<comment type="caution">
    <text evidence="3">The sequence shown here is derived from an EMBL/GenBank/DDBJ whole genome shotgun (WGS) entry which is preliminary data.</text>
</comment>
<evidence type="ECO:0000259" key="2">
    <source>
        <dbReference type="Pfam" id="PF03962"/>
    </source>
</evidence>
<sequence>MSSAAAGTKKGKKKGLSIDEKVILVEKWMNAHPQPYTLKELQQLISKHTSVIYQSVEECVQILVAEGRIEEERVGVSTLLWRFPPTATQLASRSSQQPGRNGGLGKTSAASSAASLCPISYTELLRRLTASGVDAQRQQQQVLAETMERWCALTPDAQLREWHGMLQIENERIMASLAEERERLGIIDNNDSGEHNSEDASAGEAAVLAELACLQQLALQRAQLLAKHSSMSSRQALPELLDQLNRASTIALEAANRWTDNYYLAEEEVVGKVGFGGSRRDVREALQLPPDLSYLSDESDAESTVASGHERREVAGCNSCHLSRTSAHDSAPQPSSPPQQENNFCDVGKPSSTQTTLPVITVTSGNGTLSVAHADVRGDDTAPAEAAAPSVQDTDAAAPLSIVAKPKKAKHPRPPSAKRSAGKRSRS</sequence>
<evidence type="ECO:0000313" key="3">
    <source>
        <dbReference type="EMBL" id="GET88939.1"/>
    </source>
</evidence>
<dbReference type="Proteomes" id="UP000419144">
    <property type="component" value="Unassembled WGS sequence"/>
</dbReference>
<dbReference type="Pfam" id="PF03962">
    <property type="entry name" value="Mnd1"/>
    <property type="match status" value="1"/>
</dbReference>